<dbReference type="InterPro" id="IPR017871">
    <property type="entry name" value="ABC_transporter-like_CS"/>
</dbReference>
<reference evidence="11 12" key="1">
    <citation type="submission" date="2020-08" db="EMBL/GenBank/DDBJ databases">
        <title>Sequencing the genomes of 1000 actinobacteria strains.</title>
        <authorList>
            <person name="Klenk H.-P."/>
        </authorList>
    </citation>
    <scope>NUCLEOTIDE SEQUENCE [LARGE SCALE GENOMIC DNA]</scope>
    <source>
        <strain evidence="11 12">DSM 45486</strain>
    </source>
</reference>
<dbReference type="InterPro" id="IPR003439">
    <property type="entry name" value="ABC_transporter-like_ATP-bd"/>
</dbReference>
<evidence type="ECO:0000256" key="6">
    <source>
        <dbReference type="ARBA" id="ARBA00022967"/>
    </source>
</evidence>
<dbReference type="RefSeq" id="WP_184918749.1">
    <property type="nucleotide sequence ID" value="NZ_JACHMO010000001.1"/>
</dbReference>
<dbReference type="NCBIfam" id="TIGR01188">
    <property type="entry name" value="drrA"/>
    <property type="match status" value="1"/>
</dbReference>
<evidence type="ECO:0000256" key="5">
    <source>
        <dbReference type="ARBA" id="ARBA00022840"/>
    </source>
</evidence>
<dbReference type="SMART" id="SM00382">
    <property type="entry name" value="AAA"/>
    <property type="match status" value="1"/>
</dbReference>
<dbReference type="GO" id="GO:1900753">
    <property type="term" value="P:doxorubicin transport"/>
    <property type="evidence" value="ECO:0007669"/>
    <property type="project" value="InterPro"/>
</dbReference>
<dbReference type="InterPro" id="IPR003593">
    <property type="entry name" value="AAA+_ATPase"/>
</dbReference>
<dbReference type="Pfam" id="PF13732">
    <property type="entry name" value="DrrA1-3_C"/>
    <property type="match status" value="1"/>
</dbReference>
<dbReference type="FunFam" id="3.40.50.300:FF:000589">
    <property type="entry name" value="ABC transporter, ATP-binding subunit"/>
    <property type="match status" value="1"/>
</dbReference>
<evidence type="ECO:0000256" key="9">
    <source>
        <dbReference type="ARBA" id="ARBA00049985"/>
    </source>
</evidence>
<keyword evidence="8" id="KW-0046">Antibiotic resistance</keyword>
<evidence type="ECO:0000256" key="1">
    <source>
        <dbReference type="ARBA" id="ARBA00004413"/>
    </source>
</evidence>
<keyword evidence="2" id="KW-0813">Transport</keyword>
<dbReference type="PANTHER" id="PTHR42711">
    <property type="entry name" value="ABC TRANSPORTER ATP-BINDING PROTEIN"/>
    <property type="match status" value="1"/>
</dbReference>
<keyword evidence="3" id="KW-1003">Cell membrane</keyword>
<dbReference type="SUPFAM" id="SSF52540">
    <property type="entry name" value="P-loop containing nucleoside triphosphate hydrolases"/>
    <property type="match status" value="1"/>
</dbReference>
<evidence type="ECO:0000313" key="11">
    <source>
        <dbReference type="EMBL" id="MBB5802188.1"/>
    </source>
</evidence>
<dbReference type="PROSITE" id="PS50893">
    <property type="entry name" value="ABC_TRANSPORTER_2"/>
    <property type="match status" value="1"/>
</dbReference>
<keyword evidence="6" id="KW-1278">Translocase</keyword>
<dbReference type="InterPro" id="IPR050763">
    <property type="entry name" value="ABC_transporter_ATP-binding"/>
</dbReference>
<dbReference type="PANTHER" id="PTHR42711:SF19">
    <property type="entry name" value="DOXORUBICIN RESISTANCE ATP-BINDING PROTEIN DRRA"/>
    <property type="match status" value="1"/>
</dbReference>
<dbReference type="InterPro" id="IPR005894">
    <property type="entry name" value="DrrA"/>
</dbReference>
<accession>A0A7W9HH55</accession>
<evidence type="ECO:0000256" key="4">
    <source>
        <dbReference type="ARBA" id="ARBA00022741"/>
    </source>
</evidence>
<evidence type="ECO:0000256" key="2">
    <source>
        <dbReference type="ARBA" id="ARBA00022448"/>
    </source>
</evidence>
<feature type="domain" description="ABC transporter" evidence="10">
    <location>
        <begin position="8"/>
        <end position="238"/>
    </location>
</feature>
<dbReference type="PROSITE" id="PS00211">
    <property type="entry name" value="ABC_TRANSPORTER_1"/>
    <property type="match status" value="1"/>
</dbReference>
<evidence type="ECO:0000256" key="7">
    <source>
        <dbReference type="ARBA" id="ARBA00023136"/>
    </source>
</evidence>
<evidence type="ECO:0000313" key="12">
    <source>
        <dbReference type="Proteomes" id="UP000552097"/>
    </source>
</evidence>
<dbReference type="InterPro" id="IPR025302">
    <property type="entry name" value="DrrA1/2-like_C"/>
</dbReference>
<evidence type="ECO:0000256" key="3">
    <source>
        <dbReference type="ARBA" id="ARBA00022475"/>
    </source>
</evidence>
<dbReference type="GO" id="GO:0043215">
    <property type="term" value="P:daunorubicin transport"/>
    <property type="evidence" value="ECO:0007669"/>
    <property type="project" value="InterPro"/>
</dbReference>
<dbReference type="GO" id="GO:0005886">
    <property type="term" value="C:plasma membrane"/>
    <property type="evidence" value="ECO:0007669"/>
    <property type="project" value="UniProtKB-SubCell"/>
</dbReference>
<dbReference type="GO" id="GO:0005524">
    <property type="term" value="F:ATP binding"/>
    <property type="evidence" value="ECO:0007669"/>
    <property type="project" value="UniProtKB-KW"/>
</dbReference>
<comment type="caution">
    <text evidence="11">The sequence shown here is derived from an EMBL/GenBank/DDBJ whole genome shotgun (WGS) entry which is preliminary data.</text>
</comment>
<dbReference type="Pfam" id="PF00005">
    <property type="entry name" value="ABC_tran"/>
    <property type="match status" value="1"/>
</dbReference>
<evidence type="ECO:0000259" key="10">
    <source>
        <dbReference type="PROSITE" id="PS50893"/>
    </source>
</evidence>
<dbReference type="AlphaFoldDB" id="A0A7W9HH55"/>
<proteinExistence type="inferred from homology"/>
<dbReference type="InterPro" id="IPR027417">
    <property type="entry name" value="P-loop_NTPase"/>
</dbReference>
<protein>
    <submittedName>
        <fullName evidence="11">ABC-2 type transport system ATP-binding protein</fullName>
    </submittedName>
</protein>
<dbReference type="Proteomes" id="UP000552097">
    <property type="component" value="Unassembled WGS sequence"/>
</dbReference>
<dbReference type="Gene3D" id="3.40.50.300">
    <property type="entry name" value="P-loop containing nucleotide triphosphate hydrolases"/>
    <property type="match status" value="1"/>
</dbReference>
<keyword evidence="7" id="KW-0472">Membrane</keyword>
<comment type="subcellular location">
    <subcellularLocation>
        <location evidence="1">Cell membrane</location>
        <topology evidence="1">Peripheral membrane protein</topology>
        <orientation evidence="1">Cytoplasmic side</orientation>
    </subcellularLocation>
</comment>
<dbReference type="GO" id="GO:0016887">
    <property type="term" value="F:ATP hydrolysis activity"/>
    <property type="evidence" value="ECO:0007669"/>
    <property type="project" value="InterPro"/>
</dbReference>
<dbReference type="EMBL" id="JACHMO010000001">
    <property type="protein sequence ID" value="MBB5802188.1"/>
    <property type="molecule type" value="Genomic_DNA"/>
</dbReference>
<keyword evidence="12" id="KW-1185">Reference proteome</keyword>
<organism evidence="11 12">
    <name type="scientific">Saccharothrix ecbatanensis</name>
    <dbReference type="NCBI Taxonomy" id="1105145"/>
    <lineage>
        <taxon>Bacteria</taxon>
        <taxon>Bacillati</taxon>
        <taxon>Actinomycetota</taxon>
        <taxon>Actinomycetes</taxon>
        <taxon>Pseudonocardiales</taxon>
        <taxon>Pseudonocardiaceae</taxon>
        <taxon>Saccharothrix</taxon>
    </lineage>
</organism>
<name>A0A7W9HH55_9PSEU</name>
<gene>
    <name evidence="11" type="ORF">F4560_001956</name>
</gene>
<sequence length="328" mass="35174">MTGSTLAVAAEGLRKRYGDKYALDGFDLSVPQGTVCGLLGPNGAGKTTSVRILATLLKLDEGRATVAGYDVVSQAAQVRHRIGLVGQNAAVDEVLSGYQNLVMFGRLYHLSTAAAKKRAVDLLDQFSLSETGKKQVKAYSGGMRRRLDLAASMILAPAVLFLDEPTTGLDPRGRNEVWQAIRELVDKGTTVLLTTQYLDEADQLANQISVLANGKVIAEGTPSELKSQVGGDRIDVVLHNAGDLTIAGHALARFTGAEPHIDRDERMISVQVNNRTNALAGIVRVLDELGTALDDLSLRRPTLDDVFLHVTGQAMQEKTSKDGQEVKS</sequence>
<evidence type="ECO:0000256" key="8">
    <source>
        <dbReference type="ARBA" id="ARBA00023251"/>
    </source>
</evidence>
<keyword evidence="4" id="KW-0547">Nucleotide-binding</keyword>
<keyword evidence="5 11" id="KW-0067">ATP-binding</keyword>
<dbReference type="GO" id="GO:0046677">
    <property type="term" value="P:response to antibiotic"/>
    <property type="evidence" value="ECO:0007669"/>
    <property type="project" value="UniProtKB-KW"/>
</dbReference>
<comment type="similarity">
    <text evidence="9">Belongs to the ABC transporter superfamily. Drug exporter-1 (DrugE1) (TC 3.A.1.105) family.</text>
</comment>